<dbReference type="EMBL" id="JBHUDJ010000014">
    <property type="protein sequence ID" value="MFD1588949.1"/>
    <property type="molecule type" value="Genomic_DNA"/>
</dbReference>
<reference evidence="1 2" key="1">
    <citation type="journal article" date="2019" name="Int. J. Syst. Evol. Microbiol.">
        <title>The Global Catalogue of Microorganisms (GCM) 10K type strain sequencing project: providing services to taxonomists for standard genome sequencing and annotation.</title>
        <authorList>
            <consortium name="The Broad Institute Genomics Platform"/>
            <consortium name="The Broad Institute Genome Sequencing Center for Infectious Disease"/>
            <person name="Wu L."/>
            <person name="Ma J."/>
        </authorList>
    </citation>
    <scope>NUCLEOTIDE SEQUENCE [LARGE SCALE GENOMIC DNA]</scope>
    <source>
        <strain evidence="1 2">CGMCC 1.12125</strain>
    </source>
</reference>
<dbReference type="PROSITE" id="PS51257">
    <property type="entry name" value="PROKAR_LIPOPROTEIN"/>
    <property type="match status" value="1"/>
</dbReference>
<evidence type="ECO:0000313" key="1">
    <source>
        <dbReference type="EMBL" id="MFD1588949.1"/>
    </source>
</evidence>
<gene>
    <name evidence="1" type="ORF">ACFR9U_18375</name>
</gene>
<protein>
    <recommendedName>
        <fullName evidence="3">Lipoprotein</fullName>
    </recommendedName>
</protein>
<dbReference type="Pfam" id="PF24381">
    <property type="entry name" value="DUF7537"/>
    <property type="match status" value="1"/>
</dbReference>
<evidence type="ECO:0008006" key="3">
    <source>
        <dbReference type="Google" id="ProtNLM"/>
    </source>
</evidence>
<comment type="caution">
    <text evidence="1">The sequence shown here is derived from an EMBL/GenBank/DDBJ whole genome shotgun (WGS) entry which is preliminary data.</text>
</comment>
<sequence length="264" mass="28050">MNRRTVALLVLAALTALSGCAGFLGADSTETPTTNATAGSETPVHDLPLNSSTVLDANSAALTDAGSFTYHQNATVRLTGNESGIVNYKNVTGPTNLTTDRIFTHERIALQPRRDTYVDGNGTMYQRLWSSQDTAYRVKGGATANATPYLEPPLRGHLSGLNFSAAGTSSVDGVTVDTYTVTDLSQVDRQTHDTKVFPAQNLGSISVTVAIDRRGIVRSFDYHATGTNANGDALSYHLSLGYTDVGSTTVAEPEWLSEARNATE</sequence>
<dbReference type="Proteomes" id="UP001597119">
    <property type="component" value="Unassembled WGS sequence"/>
</dbReference>
<name>A0ABD6CI00_9EURY</name>
<dbReference type="AlphaFoldDB" id="A0ABD6CI00"/>
<keyword evidence="2" id="KW-1185">Reference proteome</keyword>
<dbReference type="InterPro" id="IPR055959">
    <property type="entry name" value="DUF7537"/>
</dbReference>
<evidence type="ECO:0000313" key="2">
    <source>
        <dbReference type="Proteomes" id="UP001597119"/>
    </source>
</evidence>
<dbReference type="RefSeq" id="WP_247378602.1">
    <property type="nucleotide sequence ID" value="NZ_JALLGV010000005.1"/>
</dbReference>
<proteinExistence type="predicted"/>
<organism evidence="1 2">
    <name type="scientific">Halorientalis brevis</name>
    <dbReference type="NCBI Taxonomy" id="1126241"/>
    <lineage>
        <taxon>Archaea</taxon>
        <taxon>Methanobacteriati</taxon>
        <taxon>Methanobacteriota</taxon>
        <taxon>Stenosarchaea group</taxon>
        <taxon>Halobacteria</taxon>
        <taxon>Halobacteriales</taxon>
        <taxon>Haloarculaceae</taxon>
        <taxon>Halorientalis</taxon>
    </lineage>
</organism>
<accession>A0ABD6CI00</accession>